<evidence type="ECO:0000256" key="3">
    <source>
        <dbReference type="PROSITE-ProRule" id="PRU00708"/>
    </source>
</evidence>
<evidence type="ECO:0000313" key="5">
    <source>
        <dbReference type="Proteomes" id="UP000224567"/>
    </source>
</evidence>
<dbReference type="OrthoDB" id="185373at2759"/>
<proteinExistence type="inferred from homology"/>
<dbReference type="PANTHER" id="PTHR47447">
    <property type="entry name" value="OS03G0856100 PROTEIN"/>
    <property type="match status" value="1"/>
</dbReference>
<gene>
    <name evidence="4" type="ORF">CQW23_23929</name>
</gene>
<comment type="caution">
    <text evidence="4">The sequence shown here is derived from an EMBL/GenBank/DDBJ whole genome shotgun (WGS) entry which is preliminary data.</text>
</comment>
<keyword evidence="5" id="KW-1185">Reference proteome</keyword>
<reference evidence="5" key="2">
    <citation type="journal article" date="2017" name="J. Anim. Genet.">
        <title>Multiple reference genome sequences of hot pepper reveal the massive evolution of plant disease resistance genes by retroduplication.</title>
        <authorList>
            <person name="Kim S."/>
            <person name="Park J."/>
            <person name="Yeom S.-I."/>
            <person name="Kim Y.-M."/>
            <person name="Seo E."/>
            <person name="Kim K.-T."/>
            <person name="Kim M.-S."/>
            <person name="Lee J.M."/>
            <person name="Cheong K."/>
            <person name="Shin H.-S."/>
            <person name="Kim S.-B."/>
            <person name="Han K."/>
            <person name="Lee J."/>
            <person name="Park M."/>
            <person name="Lee H.-A."/>
            <person name="Lee H.-Y."/>
            <person name="Lee Y."/>
            <person name="Oh S."/>
            <person name="Lee J.H."/>
            <person name="Choi E."/>
            <person name="Choi E."/>
            <person name="Lee S.E."/>
            <person name="Jeon J."/>
            <person name="Kim H."/>
            <person name="Choi G."/>
            <person name="Song H."/>
            <person name="Lee J."/>
            <person name="Lee S.-C."/>
            <person name="Kwon J.-K."/>
            <person name="Lee H.-Y."/>
            <person name="Koo N."/>
            <person name="Hong Y."/>
            <person name="Kim R.W."/>
            <person name="Kang W.-H."/>
            <person name="Huh J.H."/>
            <person name="Kang B.-C."/>
            <person name="Yang T.-J."/>
            <person name="Lee Y.-H."/>
            <person name="Bennetzen J.L."/>
            <person name="Choi D."/>
        </authorList>
    </citation>
    <scope>NUCLEOTIDE SEQUENCE [LARGE SCALE GENOMIC DNA]</scope>
    <source>
        <strain evidence="5">cv. PBC81</strain>
    </source>
</reference>
<evidence type="ECO:0000256" key="1">
    <source>
        <dbReference type="ARBA" id="ARBA00007626"/>
    </source>
</evidence>
<dbReference type="AlphaFoldDB" id="A0A2G2VTB0"/>
<dbReference type="PANTHER" id="PTHR47447:SF17">
    <property type="entry name" value="OS12G0638900 PROTEIN"/>
    <property type="match status" value="1"/>
</dbReference>
<keyword evidence="2" id="KW-0677">Repeat</keyword>
<comment type="similarity">
    <text evidence="1">Belongs to the PPR family. P subfamily.</text>
</comment>
<dbReference type="Gene3D" id="1.25.40.10">
    <property type="entry name" value="Tetratricopeptide repeat domain"/>
    <property type="match status" value="1"/>
</dbReference>
<dbReference type="EMBL" id="MLFT02000010">
    <property type="protein sequence ID" value="PHT36229.1"/>
    <property type="molecule type" value="Genomic_DNA"/>
</dbReference>
<dbReference type="PROSITE" id="PS51375">
    <property type="entry name" value="PPR"/>
    <property type="match status" value="2"/>
</dbReference>
<protein>
    <submittedName>
        <fullName evidence="4">Pentatricopeptide repeat-containing protein</fullName>
    </submittedName>
</protein>
<dbReference type="InterPro" id="IPR011990">
    <property type="entry name" value="TPR-like_helical_dom_sf"/>
</dbReference>
<feature type="repeat" description="PPR" evidence="3">
    <location>
        <begin position="32"/>
        <end position="66"/>
    </location>
</feature>
<feature type="repeat" description="PPR" evidence="3">
    <location>
        <begin position="1"/>
        <end position="31"/>
    </location>
</feature>
<reference evidence="4 5" key="1">
    <citation type="journal article" date="2017" name="Genome Biol.">
        <title>New reference genome sequences of hot pepper reveal the massive evolution of plant disease-resistance genes by retroduplication.</title>
        <authorList>
            <person name="Kim S."/>
            <person name="Park J."/>
            <person name="Yeom S.I."/>
            <person name="Kim Y.M."/>
            <person name="Seo E."/>
            <person name="Kim K.T."/>
            <person name="Kim M.S."/>
            <person name="Lee J.M."/>
            <person name="Cheong K."/>
            <person name="Shin H.S."/>
            <person name="Kim S.B."/>
            <person name="Han K."/>
            <person name="Lee J."/>
            <person name="Park M."/>
            <person name="Lee H.A."/>
            <person name="Lee H.Y."/>
            <person name="Lee Y."/>
            <person name="Oh S."/>
            <person name="Lee J.H."/>
            <person name="Choi E."/>
            <person name="Choi E."/>
            <person name="Lee S.E."/>
            <person name="Jeon J."/>
            <person name="Kim H."/>
            <person name="Choi G."/>
            <person name="Song H."/>
            <person name="Lee J."/>
            <person name="Lee S.C."/>
            <person name="Kwon J.K."/>
            <person name="Lee H.Y."/>
            <person name="Koo N."/>
            <person name="Hong Y."/>
            <person name="Kim R.W."/>
            <person name="Kang W.H."/>
            <person name="Huh J.H."/>
            <person name="Kang B.C."/>
            <person name="Yang T.J."/>
            <person name="Lee Y.H."/>
            <person name="Bennetzen J.L."/>
            <person name="Choi D."/>
        </authorList>
    </citation>
    <scope>NUCLEOTIDE SEQUENCE [LARGE SCALE GENOMIC DNA]</scope>
    <source>
        <strain evidence="5">cv. PBC81</strain>
    </source>
</reference>
<evidence type="ECO:0000313" key="4">
    <source>
        <dbReference type="EMBL" id="PHT36229.1"/>
    </source>
</evidence>
<accession>A0A2G2VTB0</accession>
<evidence type="ECO:0000256" key="2">
    <source>
        <dbReference type="ARBA" id="ARBA00022737"/>
    </source>
</evidence>
<dbReference type="NCBIfam" id="TIGR00756">
    <property type="entry name" value="PPR"/>
    <property type="match status" value="2"/>
</dbReference>
<dbReference type="Pfam" id="PF13041">
    <property type="entry name" value="PPR_2"/>
    <property type="match status" value="1"/>
</dbReference>
<organism evidence="4 5">
    <name type="scientific">Capsicum baccatum</name>
    <name type="common">Peruvian pepper</name>
    <dbReference type="NCBI Taxonomy" id="33114"/>
    <lineage>
        <taxon>Eukaryota</taxon>
        <taxon>Viridiplantae</taxon>
        <taxon>Streptophyta</taxon>
        <taxon>Embryophyta</taxon>
        <taxon>Tracheophyta</taxon>
        <taxon>Spermatophyta</taxon>
        <taxon>Magnoliopsida</taxon>
        <taxon>eudicotyledons</taxon>
        <taxon>Gunneridae</taxon>
        <taxon>Pentapetalae</taxon>
        <taxon>asterids</taxon>
        <taxon>lamiids</taxon>
        <taxon>Solanales</taxon>
        <taxon>Solanaceae</taxon>
        <taxon>Solanoideae</taxon>
        <taxon>Capsiceae</taxon>
        <taxon>Capsicum</taxon>
    </lineage>
</organism>
<name>A0A2G2VTB0_CAPBA</name>
<dbReference type="Proteomes" id="UP000224567">
    <property type="component" value="Unassembled WGS sequence"/>
</dbReference>
<dbReference type="InterPro" id="IPR002885">
    <property type="entry name" value="PPR_rpt"/>
</dbReference>
<sequence length="69" mass="7557">MTMRVITYCKDGNMEKALALYSRMIEKGVQPDVVTFSILIDGFGKLGDPEGAIGVYTELNIKGLKPDFG</sequence>